<sequence>MIADAVLFAVAIFCGWLIFDTVKQKKITMETVMSSLILGAIAGVGWFLLDLLF</sequence>
<keyword evidence="1" id="KW-0472">Membrane</keyword>
<keyword evidence="1" id="KW-1133">Transmembrane helix</keyword>
<evidence type="ECO:0000313" key="3">
    <source>
        <dbReference type="Proteomes" id="UP000001258"/>
    </source>
</evidence>
<accession>Q9K7M2</accession>
<dbReference type="Proteomes" id="UP000001258">
    <property type="component" value="Chromosome"/>
</dbReference>
<dbReference type="STRING" id="272558.gene:10729252"/>
<proteinExistence type="predicted"/>
<dbReference type="EMBL" id="BA000004">
    <property type="protein sequence ID" value="BAB07058.1"/>
    <property type="molecule type" value="Genomic_DNA"/>
</dbReference>
<dbReference type="KEGG" id="bha:BH3339"/>
<evidence type="ECO:0000256" key="1">
    <source>
        <dbReference type="SAM" id="Phobius"/>
    </source>
</evidence>
<dbReference type="OrthoDB" id="9958242at2"/>
<feature type="transmembrane region" description="Helical" evidence="1">
    <location>
        <begin position="6"/>
        <end position="22"/>
    </location>
</feature>
<organism evidence="2 3">
    <name type="scientific">Halalkalibacterium halodurans (strain ATCC BAA-125 / DSM 18197 / FERM 7344 / JCM 9153 / C-125)</name>
    <name type="common">Bacillus halodurans</name>
    <dbReference type="NCBI Taxonomy" id="272558"/>
    <lineage>
        <taxon>Bacteria</taxon>
        <taxon>Bacillati</taxon>
        <taxon>Bacillota</taxon>
        <taxon>Bacilli</taxon>
        <taxon>Bacillales</taxon>
        <taxon>Bacillaceae</taxon>
        <taxon>Halalkalibacterium (ex Joshi et al. 2022)</taxon>
    </lineage>
</organism>
<evidence type="ECO:0000313" key="2">
    <source>
        <dbReference type="EMBL" id="BAB07058.1"/>
    </source>
</evidence>
<dbReference type="RefSeq" id="WP_010899480.1">
    <property type="nucleotide sequence ID" value="NC_002570.2"/>
</dbReference>
<keyword evidence="1" id="KW-0812">Transmembrane</keyword>
<protein>
    <submittedName>
        <fullName evidence="2">BH3339 protein</fullName>
    </submittedName>
</protein>
<dbReference type="GeneID" id="87599687"/>
<dbReference type="PIR" id="C84067">
    <property type="entry name" value="C84067"/>
</dbReference>
<reference evidence="2 3" key="1">
    <citation type="journal article" date="2000" name="Nucleic Acids Res.">
        <title>Complete genome sequence of the alkaliphilic bacterium Bacillus halodurans and genomic sequence comparison with Bacillus subtilis.</title>
        <authorList>
            <person name="Takami H."/>
            <person name="Nakasone K."/>
            <person name="Takaki Y."/>
            <person name="Maeno G."/>
            <person name="Sasaki R."/>
            <person name="Masui N."/>
            <person name="Fuji F."/>
            <person name="Hirama C."/>
            <person name="Nakamura Y."/>
            <person name="Ogasawara N."/>
            <person name="Kuhara S."/>
            <person name="Horikoshi K."/>
        </authorList>
    </citation>
    <scope>NUCLEOTIDE SEQUENCE [LARGE SCALE GENOMIC DNA]</scope>
    <source>
        <strain evidence="3">ATCC BAA-125 / DSM 18197 / FERM 7344 / JCM 9153 / C-125</strain>
    </source>
</reference>
<dbReference type="eggNOG" id="ENOG502ZMY5">
    <property type="taxonomic scope" value="Bacteria"/>
</dbReference>
<keyword evidence="3" id="KW-1185">Reference proteome</keyword>
<dbReference type="AlphaFoldDB" id="Q9K7M2"/>
<gene>
    <name evidence="2" type="ordered locus">BH3339</name>
</gene>
<feature type="transmembrane region" description="Helical" evidence="1">
    <location>
        <begin position="31"/>
        <end position="49"/>
    </location>
</feature>
<name>Q9K7M2_HALH5</name>
<dbReference type="HOGENOM" id="CLU_213671_0_0_9"/>